<dbReference type="InterPro" id="IPR043502">
    <property type="entry name" value="DNA/RNA_pol_sf"/>
</dbReference>
<dbReference type="InterPro" id="IPR053134">
    <property type="entry name" value="RNA-dir_DNA_polymerase"/>
</dbReference>
<evidence type="ECO:0000313" key="3">
    <source>
        <dbReference type="EMBL" id="KTB32881.1"/>
    </source>
</evidence>
<name>A0A0W0F9E1_MONRR</name>
<dbReference type="AlphaFoldDB" id="A0A0W0F9E1"/>
<feature type="region of interest" description="Disordered" evidence="1">
    <location>
        <begin position="221"/>
        <end position="243"/>
    </location>
</feature>
<feature type="compositionally biased region" description="Low complexity" evidence="1">
    <location>
        <begin position="395"/>
        <end position="452"/>
    </location>
</feature>
<dbReference type="CDD" id="cd01647">
    <property type="entry name" value="RT_LTR"/>
    <property type="match status" value="1"/>
</dbReference>
<accession>A0A0W0F9E1</accession>
<dbReference type="InterPro" id="IPR000477">
    <property type="entry name" value="RT_dom"/>
</dbReference>
<dbReference type="PANTHER" id="PTHR24559">
    <property type="entry name" value="TRANSPOSON TY3-I GAG-POL POLYPROTEIN"/>
    <property type="match status" value="1"/>
</dbReference>
<dbReference type="CDD" id="cd09274">
    <property type="entry name" value="RNase_HI_RT_Ty3"/>
    <property type="match status" value="1"/>
</dbReference>
<dbReference type="InterPro" id="IPR041577">
    <property type="entry name" value="RT_RNaseH_2"/>
</dbReference>
<dbReference type="Gene3D" id="3.30.70.270">
    <property type="match status" value="1"/>
</dbReference>
<evidence type="ECO:0000259" key="2">
    <source>
        <dbReference type="PROSITE" id="PS50878"/>
    </source>
</evidence>
<evidence type="ECO:0000256" key="1">
    <source>
        <dbReference type="SAM" id="MobiDB-lite"/>
    </source>
</evidence>
<feature type="domain" description="Reverse transcriptase" evidence="2">
    <location>
        <begin position="601"/>
        <end position="801"/>
    </location>
</feature>
<dbReference type="eggNOG" id="ENOG502S3G3">
    <property type="taxonomic scope" value="Eukaryota"/>
</dbReference>
<proteinExistence type="predicted"/>
<feature type="region of interest" description="Disordered" evidence="1">
    <location>
        <begin position="105"/>
        <end position="198"/>
    </location>
</feature>
<dbReference type="PROSITE" id="PS50878">
    <property type="entry name" value="RT_POL"/>
    <property type="match status" value="1"/>
</dbReference>
<dbReference type="Pfam" id="PF00078">
    <property type="entry name" value="RVT_1"/>
    <property type="match status" value="1"/>
</dbReference>
<dbReference type="EMBL" id="LATX01002202">
    <property type="protein sequence ID" value="KTB32881.1"/>
    <property type="molecule type" value="Genomic_DNA"/>
</dbReference>
<organism evidence="3 4">
    <name type="scientific">Moniliophthora roreri</name>
    <name type="common">Frosty pod rot fungus</name>
    <name type="synonym">Monilia roreri</name>
    <dbReference type="NCBI Taxonomy" id="221103"/>
    <lineage>
        <taxon>Eukaryota</taxon>
        <taxon>Fungi</taxon>
        <taxon>Dikarya</taxon>
        <taxon>Basidiomycota</taxon>
        <taxon>Agaricomycotina</taxon>
        <taxon>Agaricomycetes</taxon>
        <taxon>Agaricomycetidae</taxon>
        <taxon>Agaricales</taxon>
        <taxon>Marasmiineae</taxon>
        <taxon>Marasmiaceae</taxon>
        <taxon>Moniliophthora</taxon>
    </lineage>
</organism>
<dbReference type="Gene3D" id="3.10.10.10">
    <property type="entry name" value="HIV Type 1 Reverse Transcriptase, subunit A, domain 1"/>
    <property type="match status" value="1"/>
</dbReference>
<dbReference type="SUPFAM" id="SSF56672">
    <property type="entry name" value="DNA/RNA polymerases"/>
    <property type="match status" value="1"/>
</dbReference>
<dbReference type="InterPro" id="IPR043128">
    <property type="entry name" value="Rev_trsase/Diguanyl_cyclase"/>
</dbReference>
<comment type="caution">
    <text evidence="3">The sequence shown here is derived from an EMBL/GenBank/DDBJ whole genome shotgun (WGS) entry which is preliminary data.</text>
</comment>
<dbReference type="Pfam" id="PF17919">
    <property type="entry name" value="RT_RNaseH_2"/>
    <property type="match status" value="1"/>
</dbReference>
<feature type="compositionally biased region" description="Basic residues" evidence="1">
    <location>
        <begin position="185"/>
        <end position="196"/>
    </location>
</feature>
<dbReference type="PANTHER" id="PTHR24559:SF440">
    <property type="entry name" value="RIBONUCLEASE H"/>
    <property type="match status" value="1"/>
</dbReference>
<protein>
    <recommendedName>
        <fullName evidence="2">Reverse transcriptase domain-containing protein</fullName>
    </recommendedName>
</protein>
<dbReference type="Proteomes" id="UP000054988">
    <property type="component" value="Unassembled WGS sequence"/>
</dbReference>
<reference evidence="3 4" key="1">
    <citation type="submission" date="2015-12" db="EMBL/GenBank/DDBJ databases">
        <title>Draft genome sequence of Moniliophthora roreri, the causal agent of frosty pod rot of cacao.</title>
        <authorList>
            <person name="Aime M.C."/>
            <person name="Diaz-Valderrama J.R."/>
            <person name="Kijpornyongpan T."/>
            <person name="Phillips-Mora W."/>
        </authorList>
    </citation>
    <scope>NUCLEOTIDE SEQUENCE [LARGE SCALE GENOMIC DNA]</scope>
    <source>
        <strain evidence="3 4">MCA 2952</strain>
    </source>
</reference>
<gene>
    <name evidence="3" type="ORF">WG66_14538</name>
</gene>
<evidence type="ECO:0000313" key="4">
    <source>
        <dbReference type="Proteomes" id="UP000054988"/>
    </source>
</evidence>
<sequence length="891" mass="98156">MKTVMKGLAFEVEDVYQDPDAPIMYNNTCLICFFQFPKTWHGNFDLASKQSTPMRRSIVDADLQAENMNDSSVWNAHARNPGEDQAVKVNIDKHSKKIQDGWVFFCEAPDGSGNTGQQAGPLDKEDDEEDSVADFTPPCQPAPDGDGDEEGGDGGDRVPGDGPGGGGGDDPPPPGGGGGGGSGSRHGRHSCSRGRSPKNDKALLAFQSMTRVLSSLADRLELTGDPGRSSCTKSKLKEPDTYNGSNPKLLKPWLASLTLHFNDRPNAFSADTLKVMFALSFLHGNASKWFQHDILGIRPGPKALWTKNYTTFINKLWINFGPHNSRAKVEDTLNNLRMCDANHICTYDLKFQDAMVELDWGENAFSYQYYWGLPDCIKDEMSRAEKARTSGSAQSSGPKSGTSSSSGGKDSKGSSLSGNSGSNSNLGNSKSSDQGSSSFSSTAKSKSGSDATPPSILPKPHMMLPSPTRKPHRPSWPYELIYSLPETRAAEAPISIISTAAFLCACNEPGVQQFTLYTMDLSTESSSKAGDIELVDMSAVPTPYHEFTSIFNEDLSWKLADHREFDLKIELEEGAQPPLGRVDPLLGNELAALWEFLDKNLHSGFITSSGSPFGAPVLFVKKKSGALRLCVDFRGLNKITKKDHYPLPLISDLLDAPSKAKVYTKLDLCHAYHLVQIAEGDELKTAFWTRYSSYQWNIIPEGLTNASAAFQRFVNSIFADLLDVCVVVYLDDILIYSENMDDHEKHDVRWNWGPEAQKVFEDLKEAFTRAPVLTHWEPDCPITIETNTSDYAIATILSITLSNSELHPVAFLSRTLTGAELNYDTHDKELLAIFEAFKSWCHYLEGAANPIDVITDHKNLEYFSTTKILTRRQVRWSEYSSAFNMTLGCLP</sequence>
<feature type="region of interest" description="Disordered" evidence="1">
    <location>
        <begin position="384"/>
        <end position="472"/>
    </location>
</feature>